<feature type="transmembrane region" description="Helical" evidence="6">
    <location>
        <begin position="7"/>
        <end position="26"/>
    </location>
</feature>
<dbReference type="SMART" id="SM00164">
    <property type="entry name" value="TBC"/>
    <property type="match status" value="1"/>
</dbReference>
<feature type="domain" description="Rab-GAP TBC" evidence="7">
    <location>
        <begin position="361"/>
        <end position="588"/>
    </location>
</feature>
<keyword evidence="5 6" id="KW-0472">Membrane</keyword>
<dbReference type="OrthoDB" id="26371at2759"/>
<keyword evidence="2" id="KW-0343">GTPase activation</keyword>
<dbReference type="GO" id="GO:0016020">
    <property type="term" value="C:membrane"/>
    <property type="evidence" value="ECO:0007669"/>
    <property type="project" value="UniProtKB-SubCell"/>
</dbReference>
<comment type="catalytic activity">
    <reaction evidence="6">
        <text>L-cysteinyl-[protein] + hexadecanoyl-CoA = S-hexadecanoyl-L-cysteinyl-[protein] + CoA</text>
        <dbReference type="Rhea" id="RHEA:36683"/>
        <dbReference type="Rhea" id="RHEA-COMP:10131"/>
        <dbReference type="Rhea" id="RHEA-COMP:11032"/>
        <dbReference type="ChEBI" id="CHEBI:29950"/>
        <dbReference type="ChEBI" id="CHEBI:57287"/>
        <dbReference type="ChEBI" id="CHEBI:57379"/>
        <dbReference type="ChEBI" id="CHEBI:74151"/>
        <dbReference type="EC" id="2.3.1.225"/>
    </reaction>
</comment>
<proteinExistence type="inferred from homology"/>
<protein>
    <recommendedName>
        <fullName evidence="6">Palmitoyltransferase</fullName>
        <ecNumber evidence="6">2.3.1.225</ecNumber>
    </recommendedName>
</protein>
<keyword evidence="6" id="KW-0808">Transferase</keyword>
<dbReference type="PANTHER" id="PTHR22957:SF26">
    <property type="entry name" value="LD44506P"/>
    <property type="match status" value="1"/>
</dbReference>
<evidence type="ECO:0000256" key="2">
    <source>
        <dbReference type="ARBA" id="ARBA00022468"/>
    </source>
</evidence>
<dbReference type="InterPro" id="IPR000195">
    <property type="entry name" value="Rab-GAP-TBC_dom"/>
</dbReference>
<keyword evidence="9" id="KW-1185">Reference proteome</keyword>
<comment type="caution">
    <text evidence="8">The sequence shown here is derived from an EMBL/GenBank/DDBJ whole genome shotgun (WGS) entry which is preliminary data.</text>
</comment>
<keyword evidence="6" id="KW-0012">Acyltransferase</keyword>
<dbReference type="GO" id="GO:0019706">
    <property type="term" value="F:protein-cysteine S-palmitoyltransferase activity"/>
    <property type="evidence" value="ECO:0007669"/>
    <property type="project" value="UniProtKB-EC"/>
</dbReference>
<comment type="domain">
    <text evidence="6">The DHHC domain is required for palmitoyltransferase activity.</text>
</comment>
<comment type="subcellular location">
    <subcellularLocation>
        <location evidence="1">Membrane</location>
        <topology evidence="1">Multi-pass membrane protein</topology>
    </subcellularLocation>
</comment>
<evidence type="ECO:0000313" key="8">
    <source>
        <dbReference type="EMBL" id="OAF68455.1"/>
    </source>
</evidence>
<sequence length="663" mass="78546">MPFEKILTAIFCSTFCMMIWLMKSVIIPELNVPWLMKLLWYFIAFQVVFNWISINLRSKFGKKLACQTKPETVRNCVRCLAQMDESTQHCTMCRKCVDGFFYHSYLLGKCVGDKNRKQSIIFLLYLFIFMFIYAVFMVFYFIYINPIFSVVGFTRLVPIITLIGWLLGYSYFSHFILTAFTYISVTFTMYIYLLIIWHADHLKSNRPIHKSNLNYLFNNFASIEPYKIESDTKTSTSKESYQKFQQSTSELWKEDYVIIPQISEDFTPSKLKKPHFNKLFSRIENDYAGSQYSKIKSEININENTLSKDLPNTVSLTEPIHKTSKLMPDILKKPYLIRKYDDILHSEEIDIDALRKLCWFGIERKYRPMCWKLLTGYVSTSHSEKAYQTCSDKKDEYKLIIKKADTLKDDTVQRAFYHQIKIDIPRMDPEVAHLQQEVMFNRMLFAFACQYKPIGYVQGMNDLMIPFFITFLDAYVNPNVSNENLDSLDVSKLSKSKRDQLETDCYWCFEYLITSIKNNFIKGHPSILKKLEYIHDVINFVDPELNTHLEALNIDYLLFGFRWFNNLLIRELPVHTVIRIWDTCLCEDRGFDVYFTYVCVAFLLYFAERVKQFDNFQCTMVFLQNLPTKNITSDQIDTLLAKAYELKSQFFNSRIFQNDPFDR</sequence>
<gene>
    <name evidence="8" type="ORF">A3Q56_03808</name>
</gene>
<dbReference type="PROSITE" id="PS50216">
    <property type="entry name" value="DHHC"/>
    <property type="match status" value="1"/>
</dbReference>
<dbReference type="PANTHER" id="PTHR22957">
    <property type="entry name" value="TBC1 DOMAIN FAMILY MEMBER GTPASE-ACTIVATING PROTEIN"/>
    <property type="match status" value="1"/>
</dbReference>
<dbReference type="EC" id="2.3.1.225" evidence="6"/>
<keyword evidence="4 6" id="KW-1133">Transmembrane helix</keyword>
<dbReference type="InterPro" id="IPR035969">
    <property type="entry name" value="Rab-GAP_TBC_sf"/>
</dbReference>
<reference evidence="8 9" key="1">
    <citation type="submission" date="2016-04" db="EMBL/GenBank/DDBJ databases">
        <title>The genome of Intoshia linei affirms orthonectids as highly simplified spiralians.</title>
        <authorList>
            <person name="Mikhailov K.V."/>
            <person name="Slusarev G.S."/>
            <person name="Nikitin M.A."/>
            <person name="Logacheva M.D."/>
            <person name="Penin A."/>
            <person name="Aleoshin V."/>
            <person name="Panchin Y.V."/>
        </authorList>
    </citation>
    <scope>NUCLEOTIDE SEQUENCE [LARGE SCALE GENOMIC DNA]</scope>
    <source>
        <strain evidence="8">Intl2013</strain>
        <tissue evidence="8">Whole animal</tissue>
    </source>
</reference>
<dbReference type="SUPFAM" id="SSF47923">
    <property type="entry name" value="Ypt/Rab-GAP domain of gyp1p"/>
    <property type="match status" value="2"/>
</dbReference>
<keyword evidence="3 6" id="KW-0812">Transmembrane</keyword>
<evidence type="ECO:0000256" key="5">
    <source>
        <dbReference type="ARBA" id="ARBA00023136"/>
    </source>
</evidence>
<feature type="transmembrane region" description="Helical" evidence="6">
    <location>
        <begin position="38"/>
        <end position="56"/>
    </location>
</feature>
<dbReference type="GO" id="GO:0005096">
    <property type="term" value="F:GTPase activator activity"/>
    <property type="evidence" value="ECO:0007669"/>
    <property type="project" value="UniProtKB-KW"/>
</dbReference>
<dbReference type="AlphaFoldDB" id="A0A177B2F3"/>
<evidence type="ECO:0000256" key="1">
    <source>
        <dbReference type="ARBA" id="ARBA00004141"/>
    </source>
</evidence>
<name>A0A177B2F3_9BILA</name>
<dbReference type="InterPro" id="IPR001594">
    <property type="entry name" value="Palmitoyltrfase_DHHC"/>
</dbReference>
<dbReference type="Pfam" id="PF00566">
    <property type="entry name" value="RabGAP-TBC"/>
    <property type="match status" value="1"/>
</dbReference>
<evidence type="ECO:0000256" key="3">
    <source>
        <dbReference type="ARBA" id="ARBA00022692"/>
    </source>
</evidence>
<dbReference type="Gene3D" id="1.10.10.750">
    <property type="entry name" value="Ypt/Rab-GAP domain of gyp1p, domain 1"/>
    <property type="match status" value="1"/>
</dbReference>
<evidence type="ECO:0000256" key="6">
    <source>
        <dbReference type="RuleBase" id="RU079119"/>
    </source>
</evidence>
<dbReference type="Gene3D" id="1.10.472.80">
    <property type="entry name" value="Ypt/Rab-GAP domain of gyp1p, domain 3"/>
    <property type="match status" value="1"/>
</dbReference>
<comment type="similarity">
    <text evidence="6">Belongs to the DHHC palmitoyltransferase family.</text>
</comment>
<evidence type="ECO:0000313" key="9">
    <source>
        <dbReference type="Proteomes" id="UP000078046"/>
    </source>
</evidence>
<accession>A0A177B2F3</accession>
<dbReference type="Pfam" id="PF01529">
    <property type="entry name" value="DHHC"/>
    <property type="match status" value="1"/>
</dbReference>
<dbReference type="Gene3D" id="1.10.8.270">
    <property type="entry name" value="putative rabgap domain of human tbc1 domain family member 14 like domains"/>
    <property type="match status" value="1"/>
</dbReference>
<organism evidence="8 9">
    <name type="scientific">Intoshia linei</name>
    <dbReference type="NCBI Taxonomy" id="1819745"/>
    <lineage>
        <taxon>Eukaryota</taxon>
        <taxon>Metazoa</taxon>
        <taxon>Spiralia</taxon>
        <taxon>Lophotrochozoa</taxon>
        <taxon>Mesozoa</taxon>
        <taxon>Orthonectida</taxon>
        <taxon>Rhopaluridae</taxon>
        <taxon>Intoshia</taxon>
    </lineage>
</organism>
<dbReference type="EMBL" id="LWCA01000444">
    <property type="protein sequence ID" value="OAF68455.1"/>
    <property type="molecule type" value="Genomic_DNA"/>
</dbReference>
<evidence type="ECO:0000256" key="4">
    <source>
        <dbReference type="ARBA" id="ARBA00022989"/>
    </source>
</evidence>
<dbReference type="PROSITE" id="PS50086">
    <property type="entry name" value="TBC_RABGAP"/>
    <property type="match status" value="1"/>
</dbReference>
<feature type="transmembrane region" description="Helical" evidence="6">
    <location>
        <begin position="175"/>
        <end position="197"/>
    </location>
</feature>
<evidence type="ECO:0000259" key="7">
    <source>
        <dbReference type="PROSITE" id="PS50086"/>
    </source>
</evidence>
<feature type="transmembrane region" description="Helical" evidence="6">
    <location>
        <begin position="148"/>
        <end position="168"/>
    </location>
</feature>
<feature type="transmembrane region" description="Helical" evidence="6">
    <location>
        <begin position="122"/>
        <end position="142"/>
    </location>
</feature>
<dbReference type="Proteomes" id="UP000078046">
    <property type="component" value="Unassembled WGS sequence"/>
</dbReference>